<dbReference type="Proteomes" id="UP000468581">
    <property type="component" value="Unassembled WGS sequence"/>
</dbReference>
<evidence type="ECO:0000256" key="4">
    <source>
        <dbReference type="ARBA" id="ARBA00022679"/>
    </source>
</evidence>
<dbReference type="GO" id="GO:0005886">
    <property type="term" value="C:plasma membrane"/>
    <property type="evidence" value="ECO:0007669"/>
    <property type="project" value="UniProtKB-SubCell"/>
</dbReference>
<reference evidence="7 8" key="1">
    <citation type="submission" date="2020-01" db="EMBL/GenBank/DDBJ databases">
        <title>Leptobacterium flavescens.</title>
        <authorList>
            <person name="Wang G."/>
        </authorList>
    </citation>
    <scope>NUCLEOTIDE SEQUENCE [LARGE SCALE GENOMIC DNA]</scope>
    <source>
        <strain evidence="7 8">KCTC 22160</strain>
    </source>
</reference>
<evidence type="ECO:0000256" key="5">
    <source>
        <dbReference type="ARBA" id="ARBA00023136"/>
    </source>
</evidence>
<keyword evidence="5" id="KW-0472">Membrane</keyword>
<dbReference type="EMBL" id="JAABOO010000002">
    <property type="protein sequence ID" value="NER13404.1"/>
    <property type="molecule type" value="Genomic_DNA"/>
</dbReference>
<evidence type="ECO:0000256" key="6">
    <source>
        <dbReference type="ARBA" id="ARBA00023315"/>
    </source>
</evidence>
<evidence type="ECO:0000256" key="1">
    <source>
        <dbReference type="ARBA" id="ARBA00004533"/>
    </source>
</evidence>
<organism evidence="7 8">
    <name type="scientific">Leptobacterium flavescens</name>
    <dbReference type="NCBI Taxonomy" id="472055"/>
    <lineage>
        <taxon>Bacteria</taxon>
        <taxon>Pseudomonadati</taxon>
        <taxon>Bacteroidota</taxon>
        <taxon>Flavobacteriia</taxon>
        <taxon>Flavobacteriales</taxon>
        <taxon>Flavobacteriaceae</taxon>
        <taxon>Leptobacterium</taxon>
    </lineage>
</organism>
<evidence type="ECO:0000313" key="7">
    <source>
        <dbReference type="EMBL" id="NER13404.1"/>
    </source>
</evidence>
<proteinExistence type="predicted"/>
<sequence>MQLLIFILAYPFLWLVSKLPFRLLYMVSDAVRILVYHIFGYRKKVVRTNLKLAFPEKSASELKAIEKEFYKHMCDMFLEMIKTMSISEKEMQKRFSFTNLDLILQLEKEKSILLMFPHYASWEWVIALNKHIESKGYAVYKKISNVHFDRLMRSIREKFGTTLIETKETPATIISNKRKKIKSMYGFLSDQSPLPSRTNYWSDFMKIKVPVHTGAETLAKRLDLAVVFLKVEKLKRGYYSASFEVLAEHPKELEGFQITDLFLRETEKQIEEDPAYYFWTHRRWKHRNKVPEKFRD</sequence>
<evidence type="ECO:0000256" key="2">
    <source>
        <dbReference type="ARBA" id="ARBA00022475"/>
    </source>
</evidence>
<evidence type="ECO:0000256" key="3">
    <source>
        <dbReference type="ARBA" id="ARBA00022519"/>
    </source>
</evidence>
<dbReference type="Pfam" id="PF03279">
    <property type="entry name" value="Lip_A_acyltrans"/>
    <property type="match status" value="1"/>
</dbReference>
<accession>A0A6P0UJM1</accession>
<keyword evidence="8" id="KW-1185">Reference proteome</keyword>
<dbReference type="CDD" id="cd07984">
    <property type="entry name" value="LPLAT_LABLAT-like"/>
    <property type="match status" value="1"/>
</dbReference>
<comment type="caution">
    <text evidence="7">The sequence shown here is derived from an EMBL/GenBank/DDBJ whole genome shotgun (WGS) entry which is preliminary data.</text>
</comment>
<dbReference type="PANTHER" id="PTHR30606">
    <property type="entry name" value="LIPID A BIOSYNTHESIS LAUROYL ACYLTRANSFERASE"/>
    <property type="match status" value="1"/>
</dbReference>
<keyword evidence="4 7" id="KW-0808">Transferase</keyword>
<protein>
    <submittedName>
        <fullName evidence="7">Lipid A biosynthesis acyltransferase</fullName>
    </submittedName>
</protein>
<dbReference type="PANTHER" id="PTHR30606:SF10">
    <property type="entry name" value="PHOSPHATIDYLINOSITOL MANNOSIDE ACYLTRANSFERASE"/>
    <property type="match status" value="1"/>
</dbReference>
<dbReference type="RefSeq" id="WP_163606444.1">
    <property type="nucleotide sequence ID" value="NZ_JAABOO010000002.1"/>
</dbReference>
<gene>
    <name evidence="7" type="ORF">GWK08_08145</name>
</gene>
<dbReference type="PIRSF" id="PIRSF026649">
    <property type="entry name" value="MsbB"/>
    <property type="match status" value="1"/>
</dbReference>
<name>A0A6P0UJM1_9FLAO</name>
<evidence type="ECO:0000313" key="8">
    <source>
        <dbReference type="Proteomes" id="UP000468581"/>
    </source>
</evidence>
<dbReference type="GO" id="GO:0009247">
    <property type="term" value="P:glycolipid biosynthetic process"/>
    <property type="evidence" value="ECO:0007669"/>
    <property type="project" value="UniProtKB-ARBA"/>
</dbReference>
<keyword evidence="2" id="KW-1003">Cell membrane</keyword>
<dbReference type="InterPro" id="IPR004960">
    <property type="entry name" value="LipA_acyltrans"/>
</dbReference>
<dbReference type="GO" id="GO:0016746">
    <property type="term" value="F:acyltransferase activity"/>
    <property type="evidence" value="ECO:0007669"/>
    <property type="project" value="UniProtKB-KW"/>
</dbReference>
<keyword evidence="6 7" id="KW-0012">Acyltransferase</keyword>
<comment type="subcellular location">
    <subcellularLocation>
        <location evidence="1">Cell inner membrane</location>
    </subcellularLocation>
</comment>
<keyword evidence="3" id="KW-0997">Cell inner membrane</keyword>
<dbReference type="AlphaFoldDB" id="A0A6P0UJM1"/>